<evidence type="ECO:0000313" key="2">
    <source>
        <dbReference type="EMBL" id="EDR13566.1"/>
    </source>
</evidence>
<protein>
    <submittedName>
        <fullName evidence="2">Predicted protein</fullName>
    </submittedName>
</protein>
<dbReference type="InParanoid" id="B0CWU2"/>
<dbReference type="GeneID" id="6071873"/>
<evidence type="ECO:0000313" key="3">
    <source>
        <dbReference type="Proteomes" id="UP000001194"/>
    </source>
</evidence>
<gene>
    <name evidence="2" type="ORF">LACBIDRAFT_308631</name>
</gene>
<dbReference type="OrthoDB" id="3067792at2759"/>
<proteinExistence type="predicted"/>
<name>B0CWU2_LACBS</name>
<dbReference type="Proteomes" id="UP000001194">
    <property type="component" value="Unassembled WGS sequence"/>
</dbReference>
<evidence type="ECO:0000256" key="1">
    <source>
        <dbReference type="SAM" id="MobiDB-lite"/>
    </source>
</evidence>
<dbReference type="RefSeq" id="XP_001876064.1">
    <property type="nucleotide sequence ID" value="XM_001876029.1"/>
</dbReference>
<sequence>MAACFSNVLRRANHLEYQMLKCIRTGFRQRLVTGLRPYSHASASSSRTNGEKFGTISAEPSQRREGYTKRAPLSTLDHRKLSPTDWLDLSGLTQPSISFRHRLNRDREWQTFYRKSSSWQLPFPPRSSGFFYYHQPPGAPLLSGELRFRLTPNHLPESFNQGEDCLTPEGDAWKIPLFVLYYTPFHRNVYQQLRVDGFVSDALDSKLKSIAQTYICPRYGSVILHSLHQVFPIDFSATTFRFFVVGDSTYQSVVVNYLFRVCVEPRRPSCYTSKGLVRFELSALPEHAGTRTVVMRVVKLVGNPGPYMGEDRPQEGALVLRHNPAGGKPKLLSFNVDRKSHVFRSKGFSHPDALPLLVANTFGNKHSSP</sequence>
<feature type="region of interest" description="Disordered" evidence="1">
    <location>
        <begin position="39"/>
        <end position="67"/>
    </location>
</feature>
<reference evidence="2 3" key="1">
    <citation type="journal article" date="2008" name="Nature">
        <title>The genome of Laccaria bicolor provides insights into mycorrhizal symbiosis.</title>
        <authorList>
            <person name="Martin F."/>
            <person name="Aerts A."/>
            <person name="Ahren D."/>
            <person name="Brun A."/>
            <person name="Danchin E.G.J."/>
            <person name="Duchaussoy F."/>
            <person name="Gibon J."/>
            <person name="Kohler A."/>
            <person name="Lindquist E."/>
            <person name="Pereda V."/>
            <person name="Salamov A."/>
            <person name="Shapiro H.J."/>
            <person name="Wuyts J."/>
            <person name="Blaudez D."/>
            <person name="Buee M."/>
            <person name="Brokstein P."/>
            <person name="Canbaeck B."/>
            <person name="Cohen D."/>
            <person name="Courty P.E."/>
            <person name="Coutinho P.M."/>
            <person name="Delaruelle C."/>
            <person name="Detter J.C."/>
            <person name="Deveau A."/>
            <person name="DiFazio S."/>
            <person name="Duplessis S."/>
            <person name="Fraissinet-Tachet L."/>
            <person name="Lucic E."/>
            <person name="Frey-Klett P."/>
            <person name="Fourrey C."/>
            <person name="Feussner I."/>
            <person name="Gay G."/>
            <person name="Grimwood J."/>
            <person name="Hoegger P.J."/>
            <person name="Jain P."/>
            <person name="Kilaru S."/>
            <person name="Labbe J."/>
            <person name="Lin Y.C."/>
            <person name="Legue V."/>
            <person name="Le Tacon F."/>
            <person name="Marmeisse R."/>
            <person name="Melayah D."/>
            <person name="Montanini B."/>
            <person name="Muratet M."/>
            <person name="Nehls U."/>
            <person name="Niculita-Hirzel H."/>
            <person name="Oudot-Le Secq M.P."/>
            <person name="Peter M."/>
            <person name="Quesneville H."/>
            <person name="Rajashekar B."/>
            <person name="Reich M."/>
            <person name="Rouhier N."/>
            <person name="Schmutz J."/>
            <person name="Yin T."/>
            <person name="Chalot M."/>
            <person name="Henrissat B."/>
            <person name="Kuees U."/>
            <person name="Lucas S."/>
            <person name="Van de Peer Y."/>
            <person name="Podila G.K."/>
            <person name="Polle A."/>
            <person name="Pukkila P.J."/>
            <person name="Richardson P.M."/>
            <person name="Rouze P."/>
            <person name="Sanders I.R."/>
            <person name="Stajich J.E."/>
            <person name="Tunlid A."/>
            <person name="Tuskan G."/>
            <person name="Grigoriev I.V."/>
        </authorList>
    </citation>
    <scope>NUCLEOTIDE SEQUENCE [LARGE SCALE GENOMIC DNA]</scope>
    <source>
        <strain evidence="3">S238N-H82 / ATCC MYA-4686</strain>
    </source>
</reference>
<keyword evidence="3" id="KW-1185">Reference proteome</keyword>
<dbReference type="KEGG" id="lbc:LACBIDRAFT_308631"/>
<accession>B0CWU2</accession>
<dbReference type="HOGENOM" id="CLU_066045_1_1_1"/>
<organism evidence="3">
    <name type="scientific">Laccaria bicolor (strain S238N-H82 / ATCC MYA-4686)</name>
    <name type="common">Bicoloured deceiver</name>
    <name type="synonym">Laccaria laccata var. bicolor</name>
    <dbReference type="NCBI Taxonomy" id="486041"/>
    <lineage>
        <taxon>Eukaryota</taxon>
        <taxon>Fungi</taxon>
        <taxon>Dikarya</taxon>
        <taxon>Basidiomycota</taxon>
        <taxon>Agaricomycotina</taxon>
        <taxon>Agaricomycetes</taxon>
        <taxon>Agaricomycetidae</taxon>
        <taxon>Agaricales</taxon>
        <taxon>Agaricineae</taxon>
        <taxon>Hydnangiaceae</taxon>
        <taxon>Laccaria</taxon>
    </lineage>
</organism>
<dbReference type="EMBL" id="DS547093">
    <property type="protein sequence ID" value="EDR13566.1"/>
    <property type="molecule type" value="Genomic_DNA"/>
</dbReference>
<dbReference type="AlphaFoldDB" id="B0CWU2"/>